<dbReference type="InterPro" id="IPR017938">
    <property type="entry name" value="Riboflavin_synthase-like_b-brl"/>
</dbReference>
<dbReference type="PIRSF" id="PIRSF006816">
    <property type="entry name" value="Cyc3_hyd_g"/>
    <property type="match status" value="1"/>
</dbReference>
<dbReference type="AlphaFoldDB" id="A0A084SUP4"/>
<keyword evidence="1" id="KW-0001">2Fe-2S</keyword>
<protein>
    <submittedName>
        <fullName evidence="3">Ni/Fe hydrogenase subunit gamma</fullName>
    </submittedName>
</protein>
<evidence type="ECO:0000313" key="3">
    <source>
        <dbReference type="EMBL" id="KFA92179.1"/>
    </source>
</evidence>
<dbReference type="InterPro" id="IPR039261">
    <property type="entry name" value="FNR_nucleotide-bd"/>
</dbReference>
<feature type="binding site" evidence="1">
    <location>
        <position position="246"/>
    </location>
    <ligand>
        <name>[2Fe-2S] cluster</name>
        <dbReference type="ChEBI" id="CHEBI:190135"/>
    </ligand>
</feature>
<keyword evidence="1" id="KW-0479">Metal-binding</keyword>
<dbReference type="CDD" id="cd06221">
    <property type="entry name" value="sulfite_reductase_like"/>
    <property type="match status" value="1"/>
</dbReference>
<dbReference type="InterPro" id="IPR001709">
    <property type="entry name" value="Flavoprot_Pyr_Nucl_cyt_Rdtase"/>
</dbReference>
<dbReference type="GO" id="GO:0046872">
    <property type="term" value="F:metal ion binding"/>
    <property type="evidence" value="ECO:0007669"/>
    <property type="project" value="UniProtKB-KW"/>
</dbReference>
<sequence>MSTGALPTAGPMMPEPLRVRSLRRETADTFTVSLDVSERPGGFPFQPGQFNMLYAFGVGEVPISISGDPARPGELLHTVRTVGAVTEALRRVGRGGRMGVRGPYGRPWPLEEARGLDVVVVAGGLGLAPLRSAILHLLRHRTEYGRVSLLVGARSPEGLLYRRELARWQEDARLKVLVTVDQAGPEWKGHVGVVPALLRDVELEPSRTVALMCGPEVMMRFTVRELERQGVPDSRIHLSLERNMKCAVGFCGHCQLVPFFVCKDGPVLPYDRLRPFINPREV</sequence>
<dbReference type="RefSeq" id="WP_043396220.1">
    <property type="nucleotide sequence ID" value="NZ_JPMI01000109.1"/>
</dbReference>
<dbReference type="InterPro" id="IPR019480">
    <property type="entry name" value="Dihydroorotate_DH_Fe-S-bd"/>
</dbReference>
<dbReference type="PRINTS" id="PR00410">
    <property type="entry name" value="PHEHYDRXLASE"/>
</dbReference>
<dbReference type="Gene3D" id="2.40.30.10">
    <property type="entry name" value="Translation factors"/>
    <property type="match status" value="1"/>
</dbReference>
<organism evidence="3 4">
    <name type="scientific">Archangium violaceum Cb vi76</name>
    <dbReference type="NCBI Taxonomy" id="1406225"/>
    <lineage>
        <taxon>Bacteria</taxon>
        <taxon>Pseudomonadati</taxon>
        <taxon>Myxococcota</taxon>
        <taxon>Myxococcia</taxon>
        <taxon>Myxococcales</taxon>
        <taxon>Cystobacterineae</taxon>
        <taxon>Archangiaceae</taxon>
        <taxon>Archangium</taxon>
    </lineage>
</organism>
<dbReference type="SUPFAM" id="SSF52343">
    <property type="entry name" value="Ferredoxin reductase-like, C-terminal NADP-linked domain"/>
    <property type="match status" value="1"/>
</dbReference>
<dbReference type="GO" id="GO:0006221">
    <property type="term" value="P:pyrimidine nucleotide biosynthetic process"/>
    <property type="evidence" value="ECO:0007669"/>
    <property type="project" value="InterPro"/>
</dbReference>
<name>A0A084SUP4_9BACT</name>
<feature type="domain" description="FAD-binding FR-type" evidence="2">
    <location>
        <begin position="12"/>
        <end position="110"/>
    </location>
</feature>
<dbReference type="InterPro" id="IPR012165">
    <property type="entry name" value="Cyt_c3_hydrogenase_gsu"/>
</dbReference>
<accession>A0A084SUP4</accession>
<feature type="binding site" evidence="1">
    <location>
        <position position="262"/>
    </location>
    <ligand>
        <name>[2Fe-2S] cluster</name>
        <dbReference type="ChEBI" id="CHEBI:190135"/>
    </ligand>
</feature>
<proteinExistence type="predicted"/>
<comment type="cofactor">
    <cofactor evidence="1">
        <name>[2Fe-2S] cluster</name>
        <dbReference type="ChEBI" id="CHEBI:190135"/>
    </cofactor>
    <text evidence="1">Binds 1 [2Fe-2S] cluster per subunit.</text>
</comment>
<dbReference type="PRINTS" id="PR00371">
    <property type="entry name" value="FPNCR"/>
</dbReference>
<evidence type="ECO:0000313" key="4">
    <source>
        <dbReference type="Proteomes" id="UP000028547"/>
    </source>
</evidence>
<dbReference type="PANTHER" id="PTHR43513:SF1">
    <property type="entry name" value="ANAEROBIC SULFITE REDUCTASE SUBUNIT B"/>
    <property type="match status" value="1"/>
</dbReference>
<dbReference type="Pfam" id="PF10418">
    <property type="entry name" value="DHODB_Fe-S_bind"/>
    <property type="match status" value="1"/>
</dbReference>
<keyword evidence="1" id="KW-0411">Iron-sulfur</keyword>
<dbReference type="EMBL" id="JPMI01000109">
    <property type="protein sequence ID" value="KFA92179.1"/>
    <property type="molecule type" value="Genomic_DNA"/>
</dbReference>
<dbReference type="Pfam" id="PF00175">
    <property type="entry name" value="NAD_binding_1"/>
    <property type="match status" value="1"/>
</dbReference>
<dbReference type="InterPro" id="IPR001433">
    <property type="entry name" value="OxRdtase_FAD/NAD-bd"/>
</dbReference>
<dbReference type="InterPro" id="IPR050353">
    <property type="entry name" value="PyrK_electron_transfer"/>
</dbReference>
<dbReference type="SUPFAM" id="SSF63380">
    <property type="entry name" value="Riboflavin synthase domain-like"/>
    <property type="match status" value="1"/>
</dbReference>
<dbReference type="PROSITE" id="PS51384">
    <property type="entry name" value="FAD_FR"/>
    <property type="match status" value="1"/>
</dbReference>
<dbReference type="Proteomes" id="UP000028547">
    <property type="component" value="Unassembled WGS sequence"/>
</dbReference>
<feature type="binding site" evidence="1">
    <location>
        <position position="251"/>
    </location>
    <ligand>
        <name>[2Fe-2S] cluster</name>
        <dbReference type="ChEBI" id="CHEBI:190135"/>
    </ligand>
</feature>
<reference evidence="3 4" key="1">
    <citation type="submission" date="2014-07" db="EMBL/GenBank/DDBJ databases">
        <title>Draft Genome Sequence of Gephyronic Acid Producer, Cystobacter violaceus Strain Cb vi76.</title>
        <authorList>
            <person name="Stevens D.C."/>
            <person name="Young J."/>
            <person name="Carmichael R."/>
            <person name="Tan J."/>
            <person name="Taylor R.E."/>
        </authorList>
    </citation>
    <scope>NUCLEOTIDE SEQUENCE [LARGE SCALE GENOMIC DNA]</scope>
    <source>
        <strain evidence="3 4">Cb vi76</strain>
    </source>
</reference>
<dbReference type="PANTHER" id="PTHR43513">
    <property type="entry name" value="DIHYDROOROTATE DEHYDROGENASE B (NAD(+)), ELECTRON TRANSFER SUBUNIT"/>
    <property type="match status" value="1"/>
</dbReference>
<dbReference type="Gene3D" id="3.40.50.80">
    <property type="entry name" value="Nucleotide-binding domain of ferredoxin-NADP reductase (FNR) module"/>
    <property type="match status" value="1"/>
</dbReference>
<gene>
    <name evidence="3" type="ORF">Q664_17995</name>
</gene>
<dbReference type="GO" id="GO:0016491">
    <property type="term" value="F:oxidoreductase activity"/>
    <property type="evidence" value="ECO:0007669"/>
    <property type="project" value="InterPro"/>
</dbReference>
<dbReference type="GO" id="GO:0051537">
    <property type="term" value="F:2 iron, 2 sulfur cluster binding"/>
    <property type="evidence" value="ECO:0007669"/>
    <property type="project" value="UniProtKB-KW"/>
</dbReference>
<comment type="caution">
    <text evidence="3">The sequence shown here is derived from an EMBL/GenBank/DDBJ whole genome shotgun (WGS) entry which is preliminary data.</text>
</comment>
<evidence type="ECO:0000259" key="2">
    <source>
        <dbReference type="PROSITE" id="PS51384"/>
    </source>
</evidence>
<evidence type="ECO:0000256" key="1">
    <source>
        <dbReference type="PIRSR" id="PIRSR006816-2"/>
    </source>
</evidence>
<keyword evidence="1" id="KW-0408">Iron</keyword>
<dbReference type="GO" id="GO:0050660">
    <property type="term" value="F:flavin adenine dinucleotide binding"/>
    <property type="evidence" value="ECO:0007669"/>
    <property type="project" value="InterPro"/>
</dbReference>
<feature type="binding site" evidence="1">
    <location>
        <position position="254"/>
    </location>
    <ligand>
        <name>[2Fe-2S] cluster</name>
        <dbReference type="ChEBI" id="CHEBI:190135"/>
    </ligand>
</feature>
<dbReference type="InterPro" id="IPR017927">
    <property type="entry name" value="FAD-bd_FR_type"/>
</dbReference>